<dbReference type="AlphaFoldDB" id="A0A398CTV7"/>
<evidence type="ECO:0000313" key="9">
    <source>
        <dbReference type="Proteomes" id="UP000266328"/>
    </source>
</evidence>
<keyword evidence="4 7" id="KW-0812">Transmembrane</keyword>
<comment type="caution">
    <text evidence="8">The sequence shown here is derived from an EMBL/GenBank/DDBJ whole genome shotgun (WGS) entry which is preliminary data.</text>
</comment>
<feature type="transmembrane region" description="Helical" evidence="7">
    <location>
        <begin position="29"/>
        <end position="50"/>
    </location>
</feature>
<keyword evidence="3" id="KW-1003">Cell membrane</keyword>
<evidence type="ECO:0000256" key="1">
    <source>
        <dbReference type="ARBA" id="ARBA00004651"/>
    </source>
</evidence>
<keyword evidence="5 7" id="KW-1133">Transmembrane helix</keyword>
<dbReference type="PANTHER" id="PTHR33884:SF3">
    <property type="entry name" value="UPF0410 PROTEIN YMGE"/>
    <property type="match status" value="1"/>
</dbReference>
<evidence type="ECO:0000256" key="7">
    <source>
        <dbReference type="SAM" id="Phobius"/>
    </source>
</evidence>
<dbReference type="GO" id="GO:0005886">
    <property type="term" value="C:plasma membrane"/>
    <property type="evidence" value="ECO:0007669"/>
    <property type="project" value="UniProtKB-SubCell"/>
</dbReference>
<protein>
    <submittedName>
        <fullName evidence="8">GlsB/YeaQ/YmgE family stress response membrane protein</fullName>
    </submittedName>
</protein>
<evidence type="ECO:0000256" key="5">
    <source>
        <dbReference type="ARBA" id="ARBA00022989"/>
    </source>
</evidence>
<feature type="transmembrane region" description="Helical" evidence="7">
    <location>
        <begin position="6"/>
        <end position="22"/>
    </location>
</feature>
<dbReference type="RefSeq" id="WP_119089126.1">
    <property type="nucleotide sequence ID" value="NZ_QXIS01000026.1"/>
</dbReference>
<evidence type="ECO:0000256" key="6">
    <source>
        <dbReference type="ARBA" id="ARBA00023136"/>
    </source>
</evidence>
<keyword evidence="6 7" id="KW-0472">Membrane</keyword>
<comment type="subcellular location">
    <subcellularLocation>
        <location evidence="1">Cell membrane</location>
        <topology evidence="1">Multi-pass membrane protein</topology>
    </subcellularLocation>
</comment>
<gene>
    <name evidence="8" type="ORF">SMC7_04350</name>
</gene>
<evidence type="ECO:0000256" key="2">
    <source>
        <dbReference type="ARBA" id="ARBA00011006"/>
    </source>
</evidence>
<comment type="similarity">
    <text evidence="2">Belongs to the UPF0410 family.</text>
</comment>
<feature type="transmembrane region" description="Helical" evidence="7">
    <location>
        <begin position="56"/>
        <end position="78"/>
    </location>
</feature>
<organism evidence="8 9">
    <name type="scientific">Candidatus Cryosericum terrychapinii</name>
    <dbReference type="NCBI Taxonomy" id="2290919"/>
    <lineage>
        <taxon>Bacteria</taxon>
        <taxon>Pseudomonadati</taxon>
        <taxon>Caldisericota/Cryosericota group</taxon>
        <taxon>Candidatus Cryosericota</taxon>
        <taxon>Candidatus Cryosericia</taxon>
        <taxon>Candidatus Cryosericales</taxon>
        <taxon>Candidatus Cryosericaceae</taxon>
        <taxon>Candidatus Cryosericum</taxon>
    </lineage>
</organism>
<evidence type="ECO:0000256" key="3">
    <source>
        <dbReference type="ARBA" id="ARBA00022475"/>
    </source>
</evidence>
<reference evidence="8 9" key="1">
    <citation type="submission" date="2018-09" db="EMBL/GenBank/DDBJ databases">
        <title>Discovery and Ecogenomic Context for Candidatus Cryosericales, a Global Caldiserica Order Active in Thawing Permafrost.</title>
        <authorList>
            <person name="Martinez M.A."/>
            <person name="Woodcroft B.J."/>
            <person name="Ignacio Espinoza J.C."/>
            <person name="Zayed A."/>
            <person name="Singleton C.M."/>
            <person name="Boyd J."/>
            <person name="Li Y.-F."/>
            <person name="Purvine S."/>
            <person name="Maughan H."/>
            <person name="Hodgkins S.B."/>
            <person name="Anderson D."/>
            <person name="Sederholm M."/>
            <person name="Temperton B."/>
            <person name="Saleska S.R."/>
            <person name="Tyson G.W."/>
            <person name="Rich V.I."/>
        </authorList>
    </citation>
    <scope>NUCLEOTIDE SEQUENCE [LARGE SCALE GENOMIC DNA]</scope>
    <source>
        <strain evidence="8 9">SMC7</strain>
    </source>
</reference>
<dbReference type="Proteomes" id="UP000266328">
    <property type="component" value="Unassembled WGS sequence"/>
</dbReference>
<name>A0A398CTV7_9BACT</name>
<proteinExistence type="inferred from homology"/>
<sequence length="83" mass="8607">MPSWLWWIIIGIVAGWIAGQVMKGSGYGLLGDLVIGAIGGYIGGYVFGLLKIPSSGIWGALITAVVGAILLIAVVRAIRGGRR</sequence>
<dbReference type="Pfam" id="PF04226">
    <property type="entry name" value="Transgly_assoc"/>
    <property type="match status" value="1"/>
</dbReference>
<keyword evidence="9" id="KW-1185">Reference proteome</keyword>
<accession>A0A398CTV7</accession>
<evidence type="ECO:0000256" key="4">
    <source>
        <dbReference type="ARBA" id="ARBA00022692"/>
    </source>
</evidence>
<dbReference type="PANTHER" id="PTHR33884">
    <property type="entry name" value="UPF0410 PROTEIN YMGE"/>
    <property type="match status" value="1"/>
</dbReference>
<dbReference type="InterPro" id="IPR007341">
    <property type="entry name" value="Transgly_assoc"/>
</dbReference>
<dbReference type="EMBL" id="QXIS01000026">
    <property type="protein sequence ID" value="RIE06055.1"/>
    <property type="molecule type" value="Genomic_DNA"/>
</dbReference>
<evidence type="ECO:0000313" key="8">
    <source>
        <dbReference type="EMBL" id="RIE06055.1"/>
    </source>
</evidence>